<dbReference type="AlphaFoldDB" id="A0A2S5D275"/>
<gene>
    <name evidence="5" type="primary">ytrA_1</name>
    <name evidence="5" type="ORF">LYSIN_01880</name>
</gene>
<organism evidence="5 6">
    <name type="scientific">Lysinibacillus sphaericus</name>
    <name type="common">Bacillus sphaericus</name>
    <dbReference type="NCBI Taxonomy" id="1421"/>
    <lineage>
        <taxon>Bacteria</taxon>
        <taxon>Bacillati</taxon>
        <taxon>Bacillota</taxon>
        <taxon>Bacilli</taxon>
        <taxon>Bacillales</taxon>
        <taxon>Bacillaceae</taxon>
        <taxon>Lysinibacillus</taxon>
    </lineage>
</organism>
<reference evidence="5 6" key="1">
    <citation type="submission" date="2017-11" db="EMBL/GenBank/DDBJ databases">
        <title>Genome sequence of Lysinibacillus sphaericus, a lignin-degrading bacteria isolated from municipal solid waste soil.</title>
        <authorList>
            <person name="Persinoti G.F."/>
            <person name="Paixao D.A."/>
            <person name="Bugg T.D."/>
            <person name="Squina F.M."/>
        </authorList>
    </citation>
    <scope>NUCLEOTIDE SEQUENCE [LARGE SCALE GENOMIC DNA]</scope>
    <source>
        <strain evidence="5 6">A1</strain>
    </source>
</reference>
<dbReference type="EMBL" id="PGLV01000001">
    <property type="protein sequence ID" value="POZ57097.1"/>
    <property type="molecule type" value="Genomic_DNA"/>
</dbReference>
<evidence type="ECO:0000256" key="2">
    <source>
        <dbReference type="ARBA" id="ARBA00023125"/>
    </source>
</evidence>
<dbReference type="RefSeq" id="WP_069511643.1">
    <property type="nucleotide sequence ID" value="NZ_CP194323.1"/>
</dbReference>
<dbReference type="InterPro" id="IPR036388">
    <property type="entry name" value="WH-like_DNA-bd_sf"/>
</dbReference>
<keyword evidence="2" id="KW-0238">DNA-binding</keyword>
<dbReference type="PANTHER" id="PTHR38445:SF12">
    <property type="entry name" value="GNTR-FAMILY TRANSCRIPTIONAL REGULATOR"/>
    <property type="match status" value="1"/>
</dbReference>
<evidence type="ECO:0000256" key="3">
    <source>
        <dbReference type="ARBA" id="ARBA00023163"/>
    </source>
</evidence>
<dbReference type="PANTHER" id="PTHR38445">
    <property type="entry name" value="HTH-TYPE TRANSCRIPTIONAL REPRESSOR YTRA"/>
    <property type="match status" value="1"/>
</dbReference>
<evidence type="ECO:0000313" key="5">
    <source>
        <dbReference type="EMBL" id="POZ57097.1"/>
    </source>
</evidence>
<keyword evidence="1" id="KW-0805">Transcription regulation</keyword>
<evidence type="ECO:0000259" key="4">
    <source>
        <dbReference type="PROSITE" id="PS50949"/>
    </source>
</evidence>
<dbReference type="Gene3D" id="1.10.10.10">
    <property type="entry name" value="Winged helix-like DNA-binding domain superfamily/Winged helix DNA-binding domain"/>
    <property type="match status" value="1"/>
</dbReference>
<keyword evidence="3" id="KW-0804">Transcription</keyword>
<dbReference type="GO" id="GO:0003700">
    <property type="term" value="F:DNA-binding transcription factor activity"/>
    <property type="evidence" value="ECO:0007669"/>
    <property type="project" value="InterPro"/>
</dbReference>
<feature type="domain" description="HTH gntR-type" evidence="4">
    <location>
        <begin position="12"/>
        <end position="81"/>
    </location>
</feature>
<sequence>MLPIQIDTNSPLLLYMQVGNQLIEQIAKGHIQDNEMLPSIRNMAQDIGINIHTVSKSYRELEKKAIIKMENRLKATVIARSNRRLDETQLHHLELSIKNMIMEAYVMGYSKKQIKQYITKVLDQVQ</sequence>
<name>A0A2S5D275_LYSSH</name>
<dbReference type="Proteomes" id="UP000237319">
    <property type="component" value="Unassembled WGS sequence"/>
</dbReference>
<protein>
    <submittedName>
        <fullName evidence="5">HTH-type transcriptional repressor YtrA</fullName>
    </submittedName>
</protein>
<dbReference type="InterPro" id="IPR036390">
    <property type="entry name" value="WH_DNA-bd_sf"/>
</dbReference>
<dbReference type="PROSITE" id="PS50949">
    <property type="entry name" value="HTH_GNTR"/>
    <property type="match status" value="1"/>
</dbReference>
<proteinExistence type="predicted"/>
<dbReference type="InterPro" id="IPR000524">
    <property type="entry name" value="Tscrpt_reg_HTH_GntR"/>
</dbReference>
<dbReference type="SUPFAM" id="SSF46785">
    <property type="entry name" value="Winged helix' DNA-binding domain"/>
    <property type="match status" value="1"/>
</dbReference>
<dbReference type="Pfam" id="PF00392">
    <property type="entry name" value="GntR"/>
    <property type="match status" value="1"/>
</dbReference>
<accession>A0A2S5D275</accession>
<evidence type="ECO:0000256" key="1">
    <source>
        <dbReference type="ARBA" id="ARBA00023015"/>
    </source>
</evidence>
<evidence type="ECO:0000313" key="6">
    <source>
        <dbReference type="Proteomes" id="UP000237319"/>
    </source>
</evidence>
<dbReference type="GO" id="GO:0003677">
    <property type="term" value="F:DNA binding"/>
    <property type="evidence" value="ECO:0007669"/>
    <property type="project" value="UniProtKB-KW"/>
</dbReference>
<keyword evidence="6" id="KW-1185">Reference proteome</keyword>
<comment type="caution">
    <text evidence="5">The sequence shown here is derived from an EMBL/GenBank/DDBJ whole genome shotgun (WGS) entry which is preliminary data.</text>
</comment>